<dbReference type="RefSeq" id="WP_261892721.1">
    <property type="nucleotide sequence ID" value="NZ_AP024895.1"/>
</dbReference>
<name>A0ABZ0Q915_9VIBR</name>
<dbReference type="EMBL" id="CP138203">
    <property type="protein sequence ID" value="WPC72911.1"/>
    <property type="molecule type" value="Genomic_DNA"/>
</dbReference>
<evidence type="ECO:0000313" key="1">
    <source>
        <dbReference type="EMBL" id="WPC72911.1"/>
    </source>
</evidence>
<evidence type="ECO:0000313" key="2">
    <source>
        <dbReference type="Proteomes" id="UP001304071"/>
    </source>
</evidence>
<dbReference type="Proteomes" id="UP001304071">
    <property type="component" value="Chromosome 1"/>
</dbReference>
<accession>A0ABZ0Q915</accession>
<sequence length="462" mass="50238">MTDLSLYKVDLDTAQPNGRKGESPRSAFSKYNDLVEQIENGVTGQYVGVNEPAAPFAFLEWIDSSTSPALIKRRNASNTAWNVIGSIDQKIGTAAGASLPSGVTELKNTVGIETTQTASASKIPQANASGKLADDWLAKTAMADAVALVSGGRNILRKDSFGNAQLVCRIPLCTYEDLNVPNCPFTGVVDAFRRQDGTLRPYVDICVHEASNSGGKAVSQAGLDPWTSINTDTSRSRCEELGDSWHMAGAYERALLGWIMLSKNFQPRGNTEYGRAYDAVNEFGMRQDGLVPNDRAGTARVLTGSGPDTWRHDGGPFGVSNWVGNVWERDEGWKMVNGQFYVSEYLGQPEAEWIATGRYINSGHVFSMTAPPAAVASNQVWGSLTKSSDYEGHELLQRLLIEPIDCTKSLKGRFYYNTDGERFPIRGGHWSYASNAGPAALYCNGPRSDAYSYVGFRPSFAS</sequence>
<gene>
    <name evidence="1" type="ORF">R8Z52_12325</name>
</gene>
<protein>
    <submittedName>
        <fullName evidence="1">Uncharacterized protein</fullName>
    </submittedName>
</protein>
<organism evidence="1 2">
    <name type="scientific">Vibrio porteresiae DSM 19223</name>
    <dbReference type="NCBI Taxonomy" id="1123496"/>
    <lineage>
        <taxon>Bacteria</taxon>
        <taxon>Pseudomonadati</taxon>
        <taxon>Pseudomonadota</taxon>
        <taxon>Gammaproteobacteria</taxon>
        <taxon>Vibrionales</taxon>
        <taxon>Vibrionaceae</taxon>
        <taxon>Vibrio</taxon>
    </lineage>
</organism>
<proteinExistence type="predicted"/>
<reference evidence="1 2" key="1">
    <citation type="submission" date="2023-11" db="EMBL/GenBank/DDBJ databases">
        <title>Plant-associative lifestyle of Vibrio porteresiae and its evolutionary dynamics.</title>
        <authorList>
            <person name="Rameshkumar N."/>
            <person name="Kirti K."/>
        </authorList>
    </citation>
    <scope>NUCLEOTIDE SEQUENCE [LARGE SCALE GENOMIC DNA]</scope>
    <source>
        <strain evidence="1 2">MSSRF30</strain>
    </source>
</reference>
<keyword evidence="2" id="KW-1185">Reference proteome</keyword>